<dbReference type="GO" id="GO:0042802">
    <property type="term" value="F:identical protein binding"/>
    <property type="evidence" value="ECO:0007669"/>
    <property type="project" value="TreeGrafter"/>
</dbReference>
<dbReference type="FunFam" id="3.40.640.10:FF:000004">
    <property type="entry name" value="Acetylornithine aminotransferase"/>
    <property type="match status" value="1"/>
</dbReference>
<dbReference type="GO" id="GO:0009447">
    <property type="term" value="P:putrescine catabolic process"/>
    <property type="evidence" value="ECO:0007669"/>
    <property type="project" value="TreeGrafter"/>
</dbReference>
<dbReference type="OrthoDB" id="9801052at2"/>
<dbReference type="AlphaFoldDB" id="A0A1H7DS12"/>
<dbReference type="InterPro" id="IPR050103">
    <property type="entry name" value="Class-III_PLP-dep_AT"/>
</dbReference>
<evidence type="ECO:0000256" key="4">
    <source>
        <dbReference type="RuleBase" id="RU003560"/>
    </source>
</evidence>
<dbReference type="InterPro" id="IPR005814">
    <property type="entry name" value="Aminotrans_3"/>
</dbReference>
<gene>
    <name evidence="5" type="ORF">SAMN05444007_11358</name>
</gene>
<comment type="similarity">
    <text evidence="4">Belongs to the class-III pyridoxal-phosphate-dependent aminotransferase family.</text>
</comment>
<dbReference type="CDD" id="cd00610">
    <property type="entry name" value="OAT_like"/>
    <property type="match status" value="1"/>
</dbReference>
<keyword evidence="6" id="KW-1185">Reference proteome</keyword>
<comment type="cofactor">
    <cofactor evidence="1">
        <name>pyridoxal 5'-phosphate</name>
        <dbReference type="ChEBI" id="CHEBI:597326"/>
    </cofactor>
</comment>
<sequence>MQHGSPGNRSEARMDNAAAADLTAWRISTGRVSAMAATAGYPLVQGAGSGVRIADLDGNQFIDCRCAGGIFNLGHRPPEIAALIRDAVVNYDLGDWMLLSGVRARAADAIARAAPAGLDHVQFAVTGSEAVEVACKFARGATGRTRIVSMQNAYHGFSGFALGAAPEAMRATYGPTVPDMVQVPHGDLEAARAAVGADTAAVLLEVVQGSGGIILPPDGYMQGLRDLCDATGAMLILDEVQCGMGRTGRLFSFEHWGVVPEMVVIAKALGGAYYPVSACLYGARVYDYACEHPMVHPSTFSGSELGCLVAERAIGMLSDPALLTNVVARGAQLAAGYARIKHTAPDVVTDYRQIGLFTGLDTPDAETGAALRHAAVRNGLVAFTAPFRPRCLQVWPPLIITENETSELIDRLEQAVRDVAAGN</sequence>
<keyword evidence="2 5" id="KW-0032">Aminotransferase</keyword>
<dbReference type="SUPFAM" id="SSF53383">
    <property type="entry name" value="PLP-dependent transferases"/>
    <property type="match status" value="1"/>
</dbReference>
<evidence type="ECO:0000313" key="6">
    <source>
        <dbReference type="Proteomes" id="UP000199379"/>
    </source>
</evidence>
<dbReference type="InterPro" id="IPR015424">
    <property type="entry name" value="PyrdxlP-dep_Trfase"/>
</dbReference>
<evidence type="ECO:0000256" key="3">
    <source>
        <dbReference type="ARBA" id="ARBA00022898"/>
    </source>
</evidence>
<reference evidence="5 6" key="1">
    <citation type="submission" date="2016-10" db="EMBL/GenBank/DDBJ databases">
        <authorList>
            <person name="de Groot N.N."/>
        </authorList>
    </citation>
    <scope>NUCLEOTIDE SEQUENCE [LARGE SCALE GENOMIC DNA]</scope>
    <source>
        <strain evidence="5 6">DSM 29340</strain>
    </source>
</reference>
<keyword evidence="3 4" id="KW-0663">Pyridoxal phosphate</keyword>
<protein>
    <submittedName>
        <fullName evidence="5">Acetylornithine aminotransferase/putrescine aminotransferase</fullName>
    </submittedName>
</protein>
<dbReference type="Proteomes" id="UP000199379">
    <property type="component" value="Unassembled WGS sequence"/>
</dbReference>
<evidence type="ECO:0000313" key="5">
    <source>
        <dbReference type="EMBL" id="SEK04591.1"/>
    </source>
</evidence>
<dbReference type="PANTHER" id="PTHR11986:SF112">
    <property type="entry name" value="PUTRESCINE AMINOTRANSFERASE"/>
    <property type="match status" value="1"/>
</dbReference>
<name>A0A1H7DS12_9RHOB</name>
<evidence type="ECO:0000256" key="1">
    <source>
        <dbReference type="ARBA" id="ARBA00001933"/>
    </source>
</evidence>
<keyword evidence="5" id="KW-0808">Transferase</keyword>
<dbReference type="EMBL" id="FNYD01000013">
    <property type="protein sequence ID" value="SEK04591.1"/>
    <property type="molecule type" value="Genomic_DNA"/>
</dbReference>
<dbReference type="STRING" id="1227549.SAMN05444007_11358"/>
<accession>A0A1H7DS12</accession>
<proteinExistence type="inferred from homology"/>
<dbReference type="Gene3D" id="3.90.1150.10">
    <property type="entry name" value="Aspartate Aminotransferase, domain 1"/>
    <property type="match status" value="1"/>
</dbReference>
<dbReference type="PIRSF" id="PIRSF000521">
    <property type="entry name" value="Transaminase_4ab_Lys_Orn"/>
    <property type="match status" value="1"/>
</dbReference>
<dbReference type="InterPro" id="IPR015421">
    <property type="entry name" value="PyrdxlP-dep_Trfase_major"/>
</dbReference>
<dbReference type="Gene3D" id="3.40.640.10">
    <property type="entry name" value="Type I PLP-dependent aspartate aminotransferase-like (Major domain)"/>
    <property type="match status" value="1"/>
</dbReference>
<dbReference type="InterPro" id="IPR015422">
    <property type="entry name" value="PyrdxlP-dep_Trfase_small"/>
</dbReference>
<dbReference type="Pfam" id="PF00202">
    <property type="entry name" value="Aminotran_3"/>
    <property type="match status" value="1"/>
</dbReference>
<dbReference type="GO" id="GO:0030170">
    <property type="term" value="F:pyridoxal phosphate binding"/>
    <property type="evidence" value="ECO:0007669"/>
    <property type="project" value="InterPro"/>
</dbReference>
<evidence type="ECO:0000256" key="2">
    <source>
        <dbReference type="ARBA" id="ARBA00022576"/>
    </source>
</evidence>
<organism evidence="5 6">
    <name type="scientific">Cribrihabitans marinus</name>
    <dbReference type="NCBI Taxonomy" id="1227549"/>
    <lineage>
        <taxon>Bacteria</taxon>
        <taxon>Pseudomonadati</taxon>
        <taxon>Pseudomonadota</taxon>
        <taxon>Alphaproteobacteria</taxon>
        <taxon>Rhodobacterales</taxon>
        <taxon>Paracoccaceae</taxon>
        <taxon>Cribrihabitans</taxon>
    </lineage>
</organism>
<dbReference type="RefSeq" id="WP_092370730.1">
    <property type="nucleotide sequence ID" value="NZ_BMGV01000012.1"/>
</dbReference>
<dbReference type="PANTHER" id="PTHR11986">
    <property type="entry name" value="AMINOTRANSFERASE CLASS III"/>
    <property type="match status" value="1"/>
</dbReference>
<dbReference type="GO" id="GO:0033094">
    <property type="term" value="F:putrescine--2-oxoglutarate transaminase activity"/>
    <property type="evidence" value="ECO:0007669"/>
    <property type="project" value="TreeGrafter"/>
</dbReference>